<accession>A0ABD7SRI5</accession>
<dbReference type="Proteomes" id="UP000323819">
    <property type="component" value="Unassembled WGS sequence"/>
</dbReference>
<evidence type="ECO:0000313" key="1">
    <source>
        <dbReference type="EMBL" id="TXX67374.1"/>
    </source>
</evidence>
<dbReference type="EMBL" id="VSIJ01000005">
    <property type="protein sequence ID" value="TXX67374.1"/>
    <property type="molecule type" value="Genomic_DNA"/>
</dbReference>
<reference evidence="1 2" key="1">
    <citation type="submission" date="2019-06" db="EMBL/GenBank/DDBJ databases">
        <title>Vibrio cholerae phylogeny based on whole-genome sequencing reveals genetic diversity and population strucutre.</title>
        <authorList>
            <person name="Zhiqiu Y."/>
            <person name="Bin L."/>
            <person name="Lingyan J."/>
        </authorList>
    </citation>
    <scope>NUCLEOTIDE SEQUENCE [LARGE SCALE GENOMIC DNA]</scope>
    <source>
        <strain evidence="1 2">N2814</strain>
    </source>
</reference>
<name>A0ABD7SRI5_VIBCL</name>
<protein>
    <submittedName>
        <fullName evidence="1">Uncharacterized protein</fullName>
    </submittedName>
</protein>
<sequence length="384" mass="44339">MWKFIWQNEPNSGSNFIIINDDGSCKFTNLAEAKNEILQSVSIGLFAFTNSLLFDGIKGVVKISNSFLEFRHYLMLTLNSDYEQCTKVPSSLIELIKRFVFLYAKLNDVFKEVSHQNKYEFDKSVFKRTIEWVSRTGIRIYPNESVQDRHVYCTRWLASHWSELIRLGFICNEPVRDAKSLKGLRTDPARVKFLEGCGFLLIKFLKMSKSYDYPLNVPVWITNIELMALIDTDNTLKFEVEDVLIANLKELNSDQFDLLNDQSMHLSASFGMALKSLVNDYPLSWTKALWASVERARWISLSYEINKKYPIQVSGIGDGSISFYCWSGDIANICQFIRVRASVLKQTDYDIEEMILDEISVSVINRLNSENHEYFDENANIASI</sequence>
<proteinExistence type="predicted"/>
<dbReference type="RefSeq" id="WP_119298984.1">
    <property type="nucleotide sequence ID" value="NZ_JAILXN010000001.1"/>
</dbReference>
<gene>
    <name evidence="1" type="ORF">FXF03_02005</name>
</gene>
<comment type="caution">
    <text evidence="1">The sequence shown here is derived from an EMBL/GenBank/DDBJ whole genome shotgun (WGS) entry which is preliminary data.</text>
</comment>
<dbReference type="AlphaFoldDB" id="A0ABD7SRI5"/>
<organism evidence="1 2">
    <name type="scientific">Vibrio cholerae</name>
    <dbReference type="NCBI Taxonomy" id="666"/>
    <lineage>
        <taxon>Bacteria</taxon>
        <taxon>Pseudomonadati</taxon>
        <taxon>Pseudomonadota</taxon>
        <taxon>Gammaproteobacteria</taxon>
        <taxon>Vibrionales</taxon>
        <taxon>Vibrionaceae</taxon>
        <taxon>Vibrio</taxon>
    </lineage>
</organism>
<evidence type="ECO:0000313" key="2">
    <source>
        <dbReference type="Proteomes" id="UP000323819"/>
    </source>
</evidence>